<dbReference type="AlphaFoldDB" id="A0A137NTM9"/>
<dbReference type="Proteomes" id="UP000070444">
    <property type="component" value="Unassembled WGS sequence"/>
</dbReference>
<gene>
    <name evidence="3" type="ORF">CONCODRAFT_12157</name>
</gene>
<evidence type="ECO:0008006" key="5">
    <source>
        <dbReference type="Google" id="ProtNLM"/>
    </source>
</evidence>
<dbReference type="SUPFAM" id="SSF117281">
    <property type="entry name" value="Kelch motif"/>
    <property type="match status" value="1"/>
</dbReference>
<keyword evidence="1" id="KW-0812">Transmembrane</keyword>
<keyword evidence="4" id="KW-1185">Reference proteome</keyword>
<evidence type="ECO:0000256" key="2">
    <source>
        <dbReference type="SAM" id="SignalP"/>
    </source>
</evidence>
<keyword evidence="1" id="KW-1133">Transmembrane helix</keyword>
<keyword evidence="1" id="KW-0472">Membrane</keyword>
<dbReference type="OrthoDB" id="432528at2759"/>
<dbReference type="Gene3D" id="2.120.10.80">
    <property type="entry name" value="Kelch-type beta propeller"/>
    <property type="match status" value="1"/>
</dbReference>
<protein>
    <recommendedName>
        <fullName evidence="5">Galactose oxidase</fullName>
    </recommendedName>
</protein>
<keyword evidence="2" id="KW-0732">Signal</keyword>
<accession>A0A137NTM9</accession>
<organism evidence="3 4">
    <name type="scientific">Conidiobolus coronatus (strain ATCC 28846 / CBS 209.66 / NRRL 28638)</name>
    <name type="common">Delacroixia coronata</name>
    <dbReference type="NCBI Taxonomy" id="796925"/>
    <lineage>
        <taxon>Eukaryota</taxon>
        <taxon>Fungi</taxon>
        <taxon>Fungi incertae sedis</taxon>
        <taxon>Zoopagomycota</taxon>
        <taxon>Entomophthoromycotina</taxon>
        <taxon>Entomophthoromycetes</taxon>
        <taxon>Entomophthorales</taxon>
        <taxon>Ancylistaceae</taxon>
        <taxon>Conidiobolus</taxon>
    </lineage>
</organism>
<proteinExistence type="predicted"/>
<evidence type="ECO:0000313" key="3">
    <source>
        <dbReference type="EMBL" id="KXN66076.1"/>
    </source>
</evidence>
<feature type="chain" id="PRO_5007294019" description="Galactose oxidase" evidence="2">
    <location>
        <begin position="18"/>
        <end position="474"/>
    </location>
</feature>
<sequence>MIKVIILLILFIKSILSDVTKIERLISATIRDNKLIAIYQSLELDVVKVRVFELKDGAITDIFNSKKTYDLDRTDKDFTLVEIDTPDNFKENKNKLWVRFEYFGSVNNPAVSPFTNRVGYINLDDMSLKKDSSFIKFPTDESFPVKGYTINSVTNELGSALYIVGGEIYSIKDNSYSISNSFYKYNLTSKEWVNITYSAEHRLKPLIDHKSVVIDNRYLVILGGRRKNNYNPMSNYNDRDRAISEFNSLYNLTIFDSVTNIWENINIKADIFDTNIANIQFIGFLTAAYKDKIIVFGGYTAEEGSNMFRSNGYLGILDFKSKNWNWSPILNEDGSSYKPNSIGRNIQVVNDQLIICTDISEQESFIPIHVFDIPSHRIKSTLRLSNSPHDTGSIKGKNGAQYESKALPDYAIVLIAISCTVLLAALIYLLYRRRKMNSVSKNYKSKSNESILEIWANPDIDNTVVEFGRDGNLY</sequence>
<evidence type="ECO:0000256" key="1">
    <source>
        <dbReference type="SAM" id="Phobius"/>
    </source>
</evidence>
<feature type="signal peptide" evidence="2">
    <location>
        <begin position="1"/>
        <end position="17"/>
    </location>
</feature>
<dbReference type="EMBL" id="KQ964770">
    <property type="protein sequence ID" value="KXN66076.1"/>
    <property type="molecule type" value="Genomic_DNA"/>
</dbReference>
<reference evidence="3 4" key="1">
    <citation type="journal article" date="2015" name="Genome Biol. Evol.">
        <title>Phylogenomic analyses indicate that early fungi evolved digesting cell walls of algal ancestors of land plants.</title>
        <authorList>
            <person name="Chang Y."/>
            <person name="Wang S."/>
            <person name="Sekimoto S."/>
            <person name="Aerts A.L."/>
            <person name="Choi C."/>
            <person name="Clum A."/>
            <person name="LaButti K.M."/>
            <person name="Lindquist E.A."/>
            <person name="Yee Ngan C."/>
            <person name="Ohm R.A."/>
            <person name="Salamov A.A."/>
            <person name="Grigoriev I.V."/>
            <person name="Spatafora J.W."/>
            <person name="Berbee M.L."/>
        </authorList>
    </citation>
    <scope>NUCLEOTIDE SEQUENCE [LARGE SCALE GENOMIC DNA]</scope>
    <source>
        <strain evidence="3 4">NRRL 28638</strain>
    </source>
</reference>
<dbReference type="Pfam" id="PF24681">
    <property type="entry name" value="Kelch_KLHDC2_KLHL20_DRC7"/>
    <property type="match status" value="1"/>
</dbReference>
<evidence type="ECO:0000313" key="4">
    <source>
        <dbReference type="Proteomes" id="UP000070444"/>
    </source>
</evidence>
<feature type="transmembrane region" description="Helical" evidence="1">
    <location>
        <begin position="410"/>
        <end position="431"/>
    </location>
</feature>
<name>A0A137NTM9_CONC2</name>
<dbReference type="InterPro" id="IPR015915">
    <property type="entry name" value="Kelch-typ_b-propeller"/>
</dbReference>